<evidence type="ECO:0000256" key="1">
    <source>
        <dbReference type="SAM" id="MobiDB-lite"/>
    </source>
</evidence>
<organism evidence="2 3">
    <name type="scientific">Euplotes crassus</name>
    <dbReference type="NCBI Taxonomy" id="5936"/>
    <lineage>
        <taxon>Eukaryota</taxon>
        <taxon>Sar</taxon>
        <taxon>Alveolata</taxon>
        <taxon>Ciliophora</taxon>
        <taxon>Intramacronucleata</taxon>
        <taxon>Spirotrichea</taxon>
        <taxon>Hypotrichia</taxon>
        <taxon>Euplotida</taxon>
        <taxon>Euplotidae</taxon>
        <taxon>Moneuplotes</taxon>
    </lineage>
</organism>
<sequence length="291" mass="33742">MLSLKELMEKQKEIENQINHEKQINKNRLESVKKGQAITFAEFKKQSESQKNNVTQVTQAETQFCNKAVKRIQKKKTQVFTKMGKKITDAFLNKKVLPKPQSKLKQKKDSEDNLNLHSQILKPSSEKIENESPEQSPILKKMNQNSTSGGNLERSKTIIPEKVDKVKLLEKSLTKIKYNQIEDKNEAEEEIDQDLSLGSLIRSPQKEEPNLNTTFKNVSKKQSKEVEIKEENLLLDLYFHTLDNSHVFDKTEKKTMFKRDIPLAQPPSTKSRNKDKRTSFKHQNGRKIPVK</sequence>
<feature type="region of interest" description="Disordered" evidence="1">
    <location>
        <begin position="119"/>
        <end position="156"/>
    </location>
</feature>
<comment type="caution">
    <text evidence="2">The sequence shown here is derived from an EMBL/GenBank/DDBJ whole genome shotgun (WGS) entry which is preliminary data.</text>
</comment>
<keyword evidence="3" id="KW-1185">Reference proteome</keyword>
<protein>
    <submittedName>
        <fullName evidence="2">Uncharacterized protein</fullName>
    </submittedName>
</protein>
<reference evidence="2" key="1">
    <citation type="submission" date="2023-07" db="EMBL/GenBank/DDBJ databases">
        <authorList>
            <consortium name="AG Swart"/>
            <person name="Singh M."/>
            <person name="Singh A."/>
            <person name="Seah K."/>
            <person name="Emmerich C."/>
        </authorList>
    </citation>
    <scope>NUCLEOTIDE SEQUENCE</scope>
    <source>
        <strain evidence="2">DP1</strain>
    </source>
</reference>
<feature type="compositionally biased region" description="Basic residues" evidence="1">
    <location>
        <begin position="271"/>
        <end position="291"/>
    </location>
</feature>
<dbReference type="Proteomes" id="UP001295684">
    <property type="component" value="Unassembled WGS sequence"/>
</dbReference>
<name>A0AAD1X6Y4_EUPCR</name>
<dbReference type="AlphaFoldDB" id="A0AAD1X6Y4"/>
<gene>
    <name evidence="2" type="ORF">ECRASSUSDP1_LOCUS4434</name>
</gene>
<evidence type="ECO:0000313" key="3">
    <source>
        <dbReference type="Proteomes" id="UP001295684"/>
    </source>
</evidence>
<feature type="region of interest" description="Disordered" evidence="1">
    <location>
        <begin position="258"/>
        <end position="291"/>
    </location>
</feature>
<proteinExistence type="predicted"/>
<dbReference type="EMBL" id="CAMPGE010004254">
    <property type="protein sequence ID" value="CAI2363104.1"/>
    <property type="molecule type" value="Genomic_DNA"/>
</dbReference>
<evidence type="ECO:0000313" key="2">
    <source>
        <dbReference type="EMBL" id="CAI2363104.1"/>
    </source>
</evidence>
<accession>A0AAD1X6Y4</accession>